<protein>
    <submittedName>
        <fullName evidence="5">GNAT family protein</fullName>
    </submittedName>
</protein>
<evidence type="ECO:0000256" key="1">
    <source>
        <dbReference type="ARBA" id="ARBA00022679"/>
    </source>
</evidence>
<dbReference type="Pfam" id="PF13302">
    <property type="entry name" value="Acetyltransf_3"/>
    <property type="match status" value="1"/>
</dbReference>
<keyword evidence="6" id="KW-1185">Reference proteome</keyword>
<keyword evidence="2" id="KW-0012">Acyltransferase</keyword>
<dbReference type="Gene3D" id="3.40.630.30">
    <property type="match status" value="2"/>
</dbReference>
<dbReference type="InterPro" id="IPR000182">
    <property type="entry name" value="GNAT_dom"/>
</dbReference>
<gene>
    <name evidence="5" type="ORF">GCM10008906_06700</name>
</gene>
<comment type="similarity">
    <text evidence="3">Belongs to the acetyltransferase family. RimJ subfamily.</text>
</comment>
<evidence type="ECO:0000256" key="3">
    <source>
        <dbReference type="ARBA" id="ARBA00038502"/>
    </source>
</evidence>
<proteinExistence type="inferred from homology"/>
<dbReference type="PROSITE" id="PS51186">
    <property type="entry name" value="GNAT"/>
    <property type="match status" value="1"/>
</dbReference>
<dbReference type="PANTHER" id="PTHR43792">
    <property type="entry name" value="GNAT FAMILY, PUTATIVE (AFU_ORTHOLOGUE AFUA_3G00765)-RELATED-RELATED"/>
    <property type="match status" value="1"/>
</dbReference>
<accession>A0ABN1JBK0</accession>
<comment type="caution">
    <text evidence="5">The sequence shown here is derived from an EMBL/GenBank/DDBJ whole genome shotgun (WGS) entry which is preliminary data.</text>
</comment>
<feature type="domain" description="N-acetyltransferase" evidence="4">
    <location>
        <begin position="159"/>
        <end position="296"/>
    </location>
</feature>
<organism evidence="5 6">
    <name type="scientific">Clostridium oceanicum</name>
    <dbReference type="NCBI Taxonomy" id="1543"/>
    <lineage>
        <taxon>Bacteria</taxon>
        <taxon>Bacillati</taxon>
        <taxon>Bacillota</taxon>
        <taxon>Clostridia</taxon>
        <taxon>Eubacteriales</taxon>
        <taxon>Clostridiaceae</taxon>
        <taxon>Clostridium</taxon>
    </lineage>
</organism>
<evidence type="ECO:0000313" key="6">
    <source>
        <dbReference type="Proteomes" id="UP001501510"/>
    </source>
</evidence>
<dbReference type="EMBL" id="BAAACG010000004">
    <property type="protein sequence ID" value="GAA0734480.1"/>
    <property type="molecule type" value="Genomic_DNA"/>
</dbReference>
<evidence type="ECO:0000259" key="4">
    <source>
        <dbReference type="PROSITE" id="PS51186"/>
    </source>
</evidence>
<dbReference type="PANTHER" id="PTHR43792:SF8">
    <property type="entry name" value="[RIBOSOMAL PROTEIN US5]-ALANINE N-ACETYLTRANSFERASE"/>
    <property type="match status" value="1"/>
</dbReference>
<reference evidence="6" key="1">
    <citation type="journal article" date="2019" name="Int. J. Syst. Evol. Microbiol.">
        <title>The Global Catalogue of Microorganisms (GCM) 10K type strain sequencing project: providing services to taxonomists for standard genome sequencing and annotation.</title>
        <authorList>
            <consortium name="The Broad Institute Genomics Platform"/>
            <consortium name="The Broad Institute Genome Sequencing Center for Infectious Disease"/>
            <person name="Wu L."/>
            <person name="Ma J."/>
        </authorList>
    </citation>
    <scope>NUCLEOTIDE SEQUENCE [LARGE SCALE GENOMIC DNA]</scope>
    <source>
        <strain evidence="6">JCM 1407</strain>
    </source>
</reference>
<dbReference type="InterPro" id="IPR051531">
    <property type="entry name" value="N-acetyltransferase"/>
</dbReference>
<sequence>MKKNLGVDINLANGKSREYIIRDESGINIGRIFILEILEKYKSCSLRLNFYKSYDNSEEYLKKILKEFIQLLFRKNICKINIIASENINFKAFIDLGFDLEGVITNKECNEFLFGLDIDSFRKKSIHKDLTLKGKDILLRVLNPTNCEELLDYYIRNKSHLEKFEPTREKEFYTFDFQRKVLIDSYSQYLNGKSIELGIYKEDKFIGKIKVSNIVMGVFKNAIIGYSIDKDYQGNGYMKEAVKIVTEYCFKELGLHRVEASTLVDNEKSKHVLLKCGFKELGINKEYLFIDGKWRDHITFYTVNNC</sequence>
<dbReference type="RefSeq" id="WP_343758874.1">
    <property type="nucleotide sequence ID" value="NZ_BAAACG010000004.1"/>
</dbReference>
<dbReference type="Proteomes" id="UP001501510">
    <property type="component" value="Unassembled WGS sequence"/>
</dbReference>
<keyword evidence="1" id="KW-0808">Transferase</keyword>
<evidence type="ECO:0000256" key="2">
    <source>
        <dbReference type="ARBA" id="ARBA00023315"/>
    </source>
</evidence>
<name>A0ABN1JBK0_9CLOT</name>
<dbReference type="SUPFAM" id="SSF55729">
    <property type="entry name" value="Acyl-CoA N-acyltransferases (Nat)"/>
    <property type="match status" value="1"/>
</dbReference>
<dbReference type="InterPro" id="IPR016181">
    <property type="entry name" value="Acyl_CoA_acyltransferase"/>
</dbReference>
<evidence type="ECO:0000313" key="5">
    <source>
        <dbReference type="EMBL" id="GAA0734480.1"/>
    </source>
</evidence>